<gene>
    <name evidence="1" type="ORF">MGAL_10B048783</name>
</gene>
<organism evidence="1 2">
    <name type="scientific">Mytilus galloprovincialis</name>
    <name type="common">Mediterranean mussel</name>
    <dbReference type="NCBI Taxonomy" id="29158"/>
    <lineage>
        <taxon>Eukaryota</taxon>
        <taxon>Metazoa</taxon>
        <taxon>Spiralia</taxon>
        <taxon>Lophotrochozoa</taxon>
        <taxon>Mollusca</taxon>
        <taxon>Bivalvia</taxon>
        <taxon>Autobranchia</taxon>
        <taxon>Pteriomorphia</taxon>
        <taxon>Mytilida</taxon>
        <taxon>Mytiloidea</taxon>
        <taxon>Mytilidae</taxon>
        <taxon>Mytilinae</taxon>
        <taxon>Mytilus</taxon>
    </lineage>
</organism>
<dbReference type="SUPFAM" id="SSF53448">
    <property type="entry name" value="Nucleotide-diphospho-sugar transferases"/>
    <property type="match status" value="1"/>
</dbReference>
<protein>
    <submittedName>
        <fullName evidence="1">Uncharacterized protein</fullName>
    </submittedName>
</protein>
<proteinExistence type="predicted"/>
<keyword evidence="2" id="KW-1185">Reference proteome</keyword>
<dbReference type="InterPro" id="IPR029044">
    <property type="entry name" value="Nucleotide-diphossugar_trans"/>
</dbReference>
<evidence type="ECO:0000313" key="2">
    <source>
        <dbReference type="Proteomes" id="UP000596742"/>
    </source>
</evidence>
<dbReference type="Gene3D" id="3.90.550.20">
    <property type="match status" value="1"/>
</dbReference>
<dbReference type="Pfam" id="PF04488">
    <property type="entry name" value="Gly_transf_sug"/>
    <property type="match status" value="1"/>
</dbReference>
<sequence>MWEQQYLISQQSRHPPRFVGNEKPCTSSRCISEHLNCPCDINKTSARPGTRSNNTTSLNKASLLDYLRDNLTSYFDGEKNKRQKPAVCPAENSHKWDFNCVSHCPDMPHLSATSDRAQVCIKCKNKPTIKLENVKQVTPIQSFPENSECISEFVMQNCYDGNPVPSLVHYIWFSKKEMNFYHFLSFLSASKFLKPCLIMVHGDYLPFGFYWDYLLNLVPNIIHMQRNPPEDVFGIPLGNIEHKADVGRIQALQRFGGIYMDTDEIILRSLDNLRKYPFTLSHAVDHNLSNGLILSEKNAAFLSKWFSEYKTYSKVQWAYHSTIVPNLLSEKYPDLIHVENKTFVRPNYTQLRLLFEMNFDWSKNYAIHLYIRFYKFIHDFNDIRYLNTTIGSVARHVLYGSKELCANAIN</sequence>
<dbReference type="PANTHER" id="PTHR46830:SF1">
    <property type="entry name" value="ALPHA-1,4-N-ACETYLGLUCOSAMINYLTRANSFERASE"/>
    <property type="match status" value="1"/>
</dbReference>
<comment type="caution">
    <text evidence="1">The sequence shown here is derived from an EMBL/GenBank/DDBJ whole genome shotgun (WGS) entry which is preliminary data.</text>
</comment>
<evidence type="ECO:0000313" key="1">
    <source>
        <dbReference type="EMBL" id="VDI19296.1"/>
    </source>
</evidence>
<dbReference type="AlphaFoldDB" id="A0A8B6DHX8"/>
<reference evidence="1" key="1">
    <citation type="submission" date="2018-11" db="EMBL/GenBank/DDBJ databases">
        <authorList>
            <person name="Alioto T."/>
            <person name="Alioto T."/>
        </authorList>
    </citation>
    <scope>NUCLEOTIDE SEQUENCE</scope>
</reference>
<dbReference type="EMBL" id="UYJE01003432">
    <property type="protein sequence ID" value="VDI19296.1"/>
    <property type="molecule type" value="Genomic_DNA"/>
</dbReference>
<dbReference type="OrthoDB" id="6150660at2759"/>
<dbReference type="Proteomes" id="UP000596742">
    <property type="component" value="Unassembled WGS sequence"/>
</dbReference>
<name>A0A8B6DHX8_MYTGA</name>
<accession>A0A8B6DHX8</accession>
<dbReference type="PANTHER" id="PTHR46830">
    <property type="entry name" value="TRANSFERASE, PUTATIVE-RELATED"/>
    <property type="match status" value="1"/>
</dbReference>
<dbReference type="InterPro" id="IPR007577">
    <property type="entry name" value="GlycoTrfase_DXD_sugar-bd_CS"/>
</dbReference>